<dbReference type="AlphaFoldDB" id="A0A979G2L4"/>
<organism evidence="10 11">
    <name type="scientific">Chitinophaga pinensis (strain ATCC 43595 / DSM 2588 / LMG 13176 / NBRC 15968 / NCIMB 11800 / UQM 2034)</name>
    <dbReference type="NCBI Taxonomy" id="485918"/>
    <lineage>
        <taxon>Bacteria</taxon>
        <taxon>Pseudomonadati</taxon>
        <taxon>Bacteroidota</taxon>
        <taxon>Chitinophagia</taxon>
        <taxon>Chitinophagales</taxon>
        <taxon>Chitinophagaceae</taxon>
        <taxon>Chitinophaga</taxon>
    </lineage>
</organism>
<keyword evidence="7 9" id="KW-0472">Membrane</keyword>
<proteinExistence type="inferred from homology"/>
<reference evidence="10 11" key="2">
    <citation type="journal article" date="2010" name="Stand. Genomic Sci.">
        <title>Complete genome sequence of Chitinophaga pinensis type strain (UQM 2034).</title>
        <authorList>
            <person name="Glavina Del Rio T."/>
            <person name="Abt B."/>
            <person name="Spring S."/>
            <person name="Lapidus A."/>
            <person name="Nolan M."/>
            <person name="Tice H."/>
            <person name="Copeland A."/>
            <person name="Cheng J.F."/>
            <person name="Chen F."/>
            <person name="Bruce D."/>
            <person name="Goodwin L."/>
            <person name="Pitluck S."/>
            <person name="Ivanova N."/>
            <person name="Mavromatis K."/>
            <person name="Mikhailova N."/>
            <person name="Pati A."/>
            <person name="Chen A."/>
            <person name="Palaniappan K."/>
            <person name="Land M."/>
            <person name="Hauser L."/>
            <person name="Chang Y.J."/>
            <person name="Jeffries C.D."/>
            <person name="Chain P."/>
            <person name="Saunders E."/>
            <person name="Detter J.C."/>
            <person name="Brettin T."/>
            <person name="Rohde M."/>
            <person name="Goker M."/>
            <person name="Bristow J."/>
            <person name="Eisen J.A."/>
            <person name="Markowitz V."/>
            <person name="Hugenholtz P."/>
            <person name="Kyrpides N.C."/>
            <person name="Klenk H.P."/>
            <person name="Lucas S."/>
        </authorList>
    </citation>
    <scope>NUCLEOTIDE SEQUENCE [LARGE SCALE GENOMIC DNA]</scope>
    <source>
        <strain evidence="11">ATCC 43595 / DSM 2588 / LMG 13176 / NBRC 15968 / NCIMB 11800 / UQM 2034</strain>
    </source>
</reference>
<dbReference type="GO" id="GO:0005254">
    <property type="term" value="F:chloride channel activity"/>
    <property type="evidence" value="ECO:0007669"/>
    <property type="project" value="InterPro"/>
</dbReference>
<keyword evidence="3" id="KW-1003">Cell membrane</keyword>
<evidence type="ECO:0000256" key="7">
    <source>
        <dbReference type="ARBA" id="ARBA00023136"/>
    </source>
</evidence>
<feature type="transmembrane region" description="Helical" evidence="9">
    <location>
        <begin position="57"/>
        <end position="75"/>
    </location>
</feature>
<evidence type="ECO:0008006" key="12">
    <source>
        <dbReference type="Google" id="ProtNLM"/>
    </source>
</evidence>
<name>A0A979G2L4_CHIPD</name>
<evidence type="ECO:0000256" key="6">
    <source>
        <dbReference type="ARBA" id="ARBA00023065"/>
    </source>
</evidence>
<protein>
    <recommendedName>
        <fullName evidence="12">Bestrophin</fullName>
    </recommendedName>
</protein>
<keyword evidence="2" id="KW-0813">Transport</keyword>
<evidence type="ECO:0000256" key="9">
    <source>
        <dbReference type="SAM" id="Phobius"/>
    </source>
</evidence>
<comment type="similarity">
    <text evidence="8">Belongs to the anion channel-forming bestrophin (TC 1.A.46) family.</text>
</comment>
<keyword evidence="6" id="KW-0406">Ion transport</keyword>
<evidence type="ECO:0000313" key="10">
    <source>
        <dbReference type="EMBL" id="ACU59498.1"/>
    </source>
</evidence>
<reference evidence="11" key="1">
    <citation type="submission" date="2009-08" db="EMBL/GenBank/DDBJ databases">
        <title>The complete genome of Chitinophaga pinensis DSM 2588.</title>
        <authorList>
            <consortium name="US DOE Joint Genome Institute (JGI-PGF)"/>
            <person name="Lucas S."/>
            <person name="Copeland A."/>
            <person name="Lapidus A."/>
            <person name="Glavina del Rio T."/>
            <person name="Dalin E."/>
            <person name="Tice H."/>
            <person name="Bruce D."/>
            <person name="Goodwin L."/>
            <person name="Pitluck S."/>
            <person name="Kyrpides N."/>
            <person name="Mavromatis K."/>
            <person name="Ivanova N."/>
            <person name="Mikhailova N."/>
            <person name="Sims D."/>
            <person name="Meinche L."/>
            <person name="Brettin T."/>
            <person name="Detter J.C."/>
            <person name="Han C."/>
            <person name="Larimer F."/>
            <person name="Land M."/>
            <person name="Hauser L."/>
            <person name="Markowitz V."/>
            <person name="Cheng J.-F."/>
            <person name="Hugenholtz P."/>
            <person name="Woyke T."/>
            <person name="Wu D."/>
            <person name="Spring S."/>
            <person name="Klenk H.-P."/>
            <person name="Eisen J.A."/>
        </authorList>
    </citation>
    <scope>NUCLEOTIDE SEQUENCE [LARGE SCALE GENOMIC DNA]</scope>
    <source>
        <strain evidence="11">ATCC 43595 / DSM 2588 / LMG 13176 / NBRC 15968 / NCIMB 11800 / UQM 2034</strain>
    </source>
</reference>
<dbReference type="InterPro" id="IPR044669">
    <property type="entry name" value="YneE/VCCN1/2-like"/>
</dbReference>
<evidence type="ECO:0000256" key="8">
    <source>
        <dbReference type="ARBA" id="ARBA00034708"/>
    </source>
</evidence>
<keyword evidence="4 9" id="KW-0812">Transmembrane</keyword>
<dbReference type="PANTHER" id="PTHR33281">
    <property type="entry name" value="UPF0187 PROTEIN YNEE"/>
    <property type="match status" value="1"/>
</dbReference>
<gene>
    <name evidence="10" type="ordered locus">Cpin_2003</name>
</gene>
<evidence type="ECO:0000256" key="2">
    <source>
        <dbReference type="ARBA" id="ARBA00022448"/>
    </source>
</evidence>
<feature type="transmembrane region" description="Helical" evidence="9">
    <location>
        <begin position="25"/>
        <end position="42"/>
    </location>
</feature>
<comment type="subcellular location">
    <subcellularLocation>
        <location evidence="1">Cell membrane</location>
        <topology evidence="1">Multi-pass membrane protein</topology>
    </subcellularLocation>
</comment>
<evidence type="ECO:0000256" key="5">
    <source>
        <dbReference type="ARBA" id="ARBA00022989"/>
    </source>
</evidence>
<evidence type="ECO:0000256" key="1">
    <source>
        <dbReference type="ARBA" id="ARBA00004651"/>
    </source>
</evidence>
<dbReference type="KEGG" id="cpi:Cpin_2003"/>
<keyword evidence="5 9" id="KW-1133">Transmembrane helix</keyword>
<sequence>MIDYNPKAWFTFIFRFHKGDTVRKLFPMFIALSAYSALVAFLELELLKLSPNSDLKQITLIHSLLGFVISLLLVFRTNTAYDRWWEGRKLWGALVNNSRNLALKLNAMLPASNTASREFFRIMIPNYAFGLKNHLRNLYQPEEFQQADSMQLQQDKHVPNQIAAKIIAHVHELYRQGQISGEQLLSLNPELLSFTDICGACERIRNTPIPFSYSVFIKKFIFFFVMTLPLGYVFTLHYLIIPVVVFIFYVLASLELIAEEIEDPFGFDANDLPTDTISTNIRKHVGEIL</sequence>
<dbReference type="GO" id="GO:0005886">
    <property type="term" value="C:plasma membrane"/>
    <property type="evidence" value="ECO:0007669"/>
    <property type="project" value="UniProtKB-SubCell"/>
</dbReference>
<evidence type="ECO:0000256" key="3">
    <source>
        <dbReference type="ARBA" id="ARBA00022475"/>
    </source>
</evidence>
<dbReference type="EMBL" id="CP001699">
    <property type="protein sequence ID" value="ACU59498.1"/>
    <property type="molecule type" value="Genomic_DNA"/>
</dbReference>
<dbReference type="Proteomes" id="UP000002215">
    <property type="component" value="Chromosome"/>
</dbReference>
<feature type="transmembrane region" description="Helical" evidence="9">
    <location>
        <begin position="213"/>
        <end position="232"/>
    </location>
</feature>
<dbReference type="OrthoDB" id="445589at2"/>
<accession>A0A979G2L4</accession>
<dbReference type="PANTHER" id="PTHR33281:SF19">
    <property type="entry name" value="VOLTAGE-DEPENDENT ANION CHANNEL-FORMING PROTEIN YNEE"/>
    <property type="match status" value="1"/>
</dbReference>
<evidence type="ECO:0000313" key="11">
    <source>
        <dbReference type="Proteomes" id="UP000002215"/>
    </source>
</evidence>
<dbReference type="RefSeq" id="WP_012789674.1">
    <property type="nucleotide sequence ID" value="NC_013132.1"/>
</dbReference>
<evidence type="ECO:0000256" key="4">
    <source>
        <dbReference type="ARBA" id="ARBA00022692"/>
    </source>
</evidence>
<dbReference type="Pfam" id="PF25539">
    <property type="entry name" value="Bestrophin_2"/>
    <property type="match status" value="1"/>
</dbReference>